<sequence>MLTEFKNLPDDSRVWVYQANRKLSDEEVAEITEKSNEFLTKWTAHGAELEAALEVKYNRFIVIGLNQANASASGCSIDASVHFIQSLQEKYDIDLLDKMNVTFYSGEYIAYKTLEDFKKMAKDKSISKNTVVFNNLVNTKSEYQENWEVPAKDSWHSRFLS</sequence>
<dbReference type="Proteomes" id="UP000285517">
    <property type="component" value="Chromosome"/>
</dbReference>
<accession>A0A410G069</accession>
<proteinExistence type="predicted"/>
<dbReference type="RefSeq" id="WP_128249063.1">
    <property type="nucleotide sequence ID" value="NZ_CP034951.1"/>
</dbReference>
<evidence type="ECO:0000313" key="1">
    <source>
        <dbReference type="EMBL" id="QAA80666.1"/>
    </source>
</evidence>
<protein>
    <submittedName>
        <fullName evidence="1">ABC transporter ATPase</fullName>
    </submittedName>
</protein>
<dbReference type="KEGG" id="aev:EI546_02500"/>
<dbReference type="AlphaFoldDB" id="A0A410G069"/>
<dbReference type="EMBL" id="CP034951">
    <property type="protein sequence ID" value="QAA80666.1"/>
    <property type="molecule type" value="Genomic_DNA"/>
</dbReference>
<name>A0A410G069_9FLAO</name>
<gene>
    <name evidence="1" type="ORF">EI546_02500</name>
</gene>
<organism evidence="1 2">
    <name type="scientific">Aequorivita ciconiae</name>
    <dbReference type="NCBI Taxonomy" id="2494375"/>
    <lineage>
        <taxon>Bacteria</taxon>
        <taxon>Pseudomonadati</taxon>
        <taxon>Bacteroidota</taxon>
        <taxon>Flavobacteriia</taxon>
        <taxon>Flavobacteriales</taxon>
        <taxon>Flavobacteriaceae</taxon>
        <taxon>Aequorivita</taxon>
    </lineage>
</organism>
<evidence type="ECO:0000313" key="2">
    <source>
        <dbReference type="Proteomes" id="UP000285517"/>
    </source>
</evidence>
<reference evidence="1 2" key="1">
    <citation type="submission" date="2019-01" db="EMBL/GenBank/DDBJ databases">
        <title>Complete genome sequencing of Aequorivita sp. H23M31.</title>
        <authorList>
            <person name="Bae J.-W."/>
        </authorList>
    </citation>
    <scope>NUCLEOTIDE SEQUENCE [LARGE SCALE GENOMIC DNA]</scope>
    <source>
        <strain evidence="1 2">H23M31</strain>
    </source>
</reference>
<keyword evidence="2" id="KW-1185">Reference proteome</keyword>
<dbReference type="OrthoDB" id="978691at2"/>